<reference evidence="4" key="1">
    <citation type="submission" date="2025-08" db="UniProtKB">
        <authorList>
            <consortium name="RefSeq"/>
        </authorList>
    </citation>
    <scope>IDENTIFICATION</scope>
    <source>
        <tissue evidence="4">Whole organism</tissue>
    </source>
</reference>
<feature type="compositionally biased region" description="Polar residues" evidence="2">
    <location>
        <begin position="322"/>
        <end position="333"/>
    </location>
</feature>
<feature type="region of interest" description="Disordered" evidence="2">
    <location>
        <begin position="276"/>
        <end position="345"/>
    </location>
</feature>
<keyword evidence="1" id="KW-0175">Coiled coil</keyword>
<evidence type="ECO:0000313" key="4">
    <source>
        <dbReference type="RefSeq" id="XP_047736764.1"/>
    </source>
</evidence>
<dbReference type="GeneID" id="108668486"/>
<evidence type="ECO:0000313" key="3">
    <source>
        <dbReference type="Proteomes" id="UP000694843"/>
    </source>
</evidence>
<feature type="compositionally biased region" description="Low complexity" evidence="2">
    <location>
        <begin position="334"/>
        <end position="345"/>
    </location>
</feature>
<sequence>MMAYVQSITNSSNQESLSSNSNMIGADLQLSLPPISKLAAVITETHQAVTIQQQYCDSIHEVIAQKKRHKIQQENKILELQAEVTKLQDSCALLKTTKDGLDAAVLNGRQAADDAVSEVAEEEKQLENLMKKLSNSRSFQFHKAKLVKDRFPPRCHMAAEKLQQLKAQKTQLLQHQAQFLNLNASKESTRWKKLRNSIVILAECMVEHRRLTLANNNSSTRFCDSSDSSAPPPLPPAMKYKSYNPRSTMKLKVSFNLVGDDDSFVSDVGQLLSEDQDSSLLSSQSGSAPAQHDPFSRPAPQNPAIASSRTLTIQETNYRRASFTSESSHSPAKTPTSSDSTYTSSEPVMQTKVHVDTPRPPSSCSLQRWSLPKLQFQFGNTGTKRPSLSLSRADSPLAASKISCPPAQRTASVSPQNTAILHANQYAKTGCASPALKTSTPVSTSSVPKLVSTLSVTKQISTTTARTFLYKSTLLTPMCTSTPSGPRSYSTVPKTLVSSAVPVSVISSTVSTSLSDSTIQTTNTLANSSAMETTCLEEESLHTRMEIETPEASNNIDIPSSSCTSIATEISIAKPSHAKTSTASHCDDSGEVLIPKSVSQVNNSFSMTPSLASIPLVAPHPEQRPDARWCSNEEVAPANHHQPEPVETATSCQENVTMMKRMLSTEEDRPAKLSSGSEASASEQSNSTQLRYSRAPIFSDGPAEASTSETLPTPMDTSERCVSPDLNIPFSNKDNGIAENVSTPNGNTIAPRASTSFATNKNAFTTKDDCRNIVQKSVSSFASVLVSRSSTPVSSMQQPSVSINSLIASPASSTNSESHKKSVRDSVLHYPSAQSPALLNSTAPLDSRCHSAFSSPVLFMAPSSPIPRASTSPLIKMPSVDFLPPRFVGSSMYRPNSAMPHSNLPINRQRNFASLTDRTSEFRTNSPHEHISRGSPLPSQDSGNAKAPDDAVTNEAAAVPAIADAINFSSTAPPQTAPTAKVMPAKNDIFSPLFKMTNNSLESISAESPGTSNSLFQQLQGDLQNNMTALNLFGSIQMQGNDETSSRPSADEGAGTSYGLSIFGDANTTADSSAPEPHGFFNLFGNSSSTPSDGNFLSVFSQTFSETETPTTATSSTFSIF</sequence>
<feature type="compositionally biased region" description="Polar residues" evidence="2">
    <location>
        <begin position="304"/>
        <end position="316"/>
    </location>
</feature>
<organism evidence="3 4">
    <name type="scientific">Hyalella azteca</name>
    <name type="common">Amphipod</name>
    <dbReference type="NCBI Taxonomy" id="294128"/>
    <lineage>
        <taxon>Eukaryota</taxon>
        <taxon>Metazoa</taxon>
        <taxon>Ecdysozoa</taxon>
        <taxon>Arthropoda</taxon>
        <taxon>Crustacea</taxon>
        <taxon>Multicrustacea</taxon>
        <taxon>Malacostraca</taxon>
        <taxon>Eumalacostraca</taxon>
        <taxon>Peracarida</taxon>
        <taxon>Amphipoda</taxon>
        <taxon>Senticaudata</taxon>
        <taxon>Talitrida</taxon>
        <taxon>Talitroidea</taxon>
        <taxon>Hyalellidae</taxon>
        <taxon>Hyalella</taxon>
    </lineage>
</organism>
<keyword evidence="3" id="KW-1185">Reference proteome</keyword>
<feature type="compositionally biased region" description="Low complexity" evidence="2">
    <location>
        <begin position="276"/>
        <end position="287"/>
    </location>
</feature>
<evidence type="ECO:0000256" key="1">
    <source>
        <dbReference type="SAM" id="Coils"/>
    </source>
</evidence>
<feature type="region of interest" description="Disordered" evidence="2">
    <location>
        <begin position="920"/>
        <end position="951"/>
    </location>
</feature>
<accession>A0A979FKH9</accession>
<gene>
    <name evidence="4" type="primary">LOC108668486</name>
</gene>
<feature type="compositionally biased region" description="Low complexity" evidence="2">
    <location>
        <begin position="674"/>
        <end position="687"/>
    </location>
</feature>
<feature type="coiled-coil region" evidence="1">
    <location>
        <begin position="63"/>
        <end position="136"/>
    </location>
</feature>
<feature type="region of interest" description="Disordered" evidence="2">
    <location>
        <begin position="665"/>
        <end position="720"/>
    </location>
</feature>
<proteinExistence type="predicted"/>
<feature type="compositionally biased region" description="Basic and acidic residues" evidence="2">
    <location>
        <begin position="920"/>
        <end position="932"/>
    </location>
</feature>
<dbReference type="Proteomes" id="UP000694843">
    <property type="component" value="Unplaced"/>
</dbReference>
<feature type="region of interest" description="Disordered" evidence="2">
    <location>
        <begin position="217"/>
        <end position="242"/>
    </location>
</feature>
<protein>
    <submittedName>
        <fullName evidence="4">Uncharacterized threonine-rich GPI-anchored glycoprotein PJ4664.02 isoform X1</fullName>
    </submittedName>
</protein>
<dbReference type="AlphaFoldDB" id="A0A979FKH9"/>
<evidence type="ECO:0000256" key="2">
    <source>
        <dbReference type="SAM" id="MobiDB-lite"/>
    </source>
</evidence>
<dbReference type="RefSeq" id="XP_047736764.1">
    <property type="nucleotide sequence ID" value="XM_047880808.1"/>
</dbReference>
<name>A0A979FKH9_HYAAZ</name>